<name>A0A1G6V416_9ACTN</name>
<dbReference type="Gene3D" id="3.30.530.20">
    <property type="match status" value="1"/>
</dbReference>
<dbReference type="OrthoDB" id="9803476at2"/>
<organism evidence="3 4">
    <name type="scientific">Auraticoccus monumenti</name>
    <dbReference type="NCBI Taxonomy" id="675864"/>
    <lineage>
        <taxon>Bacteria</taxon>
        <taxon>Bacillati</taxon>
        <taxon>Actinomycetota</taxon>
        <taxon>Actinomycetes</taxon>
        <taxon>Propionibacteriales</taxon>
        <taxon>Propionibacteriaceae</taxon>
        <taxon>Auraticoccus</taxon>
    </lineage>
</organism>
<gene>
    <name evidence="3" type="ORF">SAMN04489747_1026</name>
</gene>
<sequence>MTYDEVLDQIEREVHIGAPAEVVWELVSQPGWWINDGAVVPHRVEEREDHVVVHDPTHGAFAIRTVTSVPPRHVAYRWLGDDDGQGSTLVELWIADVGDGVVLKVVESGFASLPGTLEQRRRLRQDNAEGWDTELAAALAHCAPTAAFGASGS</sequence>
<evidence type="ECO:0000313" key="3">
    <source>
        <dbReference type="EMBL" id="SDD47737.1"/>
    </source>
</evidence>
<protein>
    <submittedName>
        <fullName evidence="3">Uncharacterized conserved protein YndB, AHSA1/START domain</fullName>
    </submittedName>
</protein>
<dbReference type="AlphaFoldDB" id="A0A1G6V416"/>
<dbReference type="Pfam" id="PF08327">
    <property type="entry name" value="AHSA1"/>
    <property type="match status" value="1"/>
</dbReference>
<feature type="domain" description="Activator of Hsp90 ATPase homologue 1/2-like C-terminal" evidence="2">
    <location>
        <begin position="18"/>
        <end position="140"/>
    </location>
</feature>
<keyword evidence="4" id="KW-1185">Reference proteome</keyword>
<proteinExistence type="inferred from homology"/>
<dbReference type="STRING" id="675864.SAMN04489747_1026"/>
<reference evidence="3 4" key="1">
    <citation type="submission" date="2016-10" db="EMBL/GenBank/DDBJ databases">
        <authorList>
            <person name="de Groot N.N."/>
        </authorList>
    </citation>
    <scope>NUCLEOTIDE SEQUENCE [LARGE SCALE GENOMIC DNA]</scope>
    <source>
        <strain evidence="3 4">MON 2.2</strain>
    </source>
</reference>
<dbReference type="InterPro" id="IPR013538">
    <property type="entry name" value="ASHA1/2-like_C"/>
</dbReference>
<evidence type="ECO:0000259" key="2">
    <source>
        <dbReference type="Pfam" id="PF08327"/>
    </source>
</evidence>
<dbReference type="SUPFAM" id="SSF55961">
    <property type="entry name" value="Bet v1-like"/>
    <property type="match status" value="1"/>
</dbReference>
<dbReference type="RefSeq" id="WP_090591245.1">
    <property type="nucleotide sequence ID" value="NZ_LT629688.1"/>
</dbReference>
<comment type="similarity">
    <text evidence="1">Belongs to the AHA1 family.</text>
</comment>
<accession>A0A1G6V416</accession>
<dbReference type="Proteomes" id="UP000198546">
    <property type="component" value="Chromosome i"/>
</dbReference>
<dbReference type="InterPro" id="IPR023393">
    <property type="entry name" value="START-like_dom_sf"/>
</dbReference>
<dbReference type="EMBL" id="LT629688">
    <property type="protein sequence ID" value="SDD47737.1"/>
    <property type="molecule type" value="Genomic_DNA"/>
</dbReference>
<evidence type="ECO:0000313" key="4">
    <source>
        <dbReference type="Proteomes" id="UP000198546"/>
    </source>
</evidence>
<evidence type="ECO:0000256" key="1">
    <source>
        <dbReference type="ARBA" id="ARBA00006817"/>
    </source>
</evidence>